<dbReference type="Gene3D" id="3.90.550.10">
    <property type="entry name" value="Spore Coat Polysaccharide Biosynthesis Protein SpsA, Chain A"/>
    <property type="match status" value="1"/>
</dbReference>
<protein>
    <recommendedName>
        <fullName evidence="1">Glycosyltransferase 2-like domain-containing protein</fullName>
    </recommendedName>
</protein>
<dbReference type="InterPro" id="IPR003737">
    <property type="entry name" value="GlcNAc_PI_deacetylase-related"/>
</dbReference>
<dbReference type="AlphaFoldDB" id="A0A7U4M2K9"/>
<dbReference type="GO" id="GO:0016758">
    <property type="term" value="F:hexosyltransferase activity"/>
    <property type="evidence" value="ECO:0007669"/>
    <property type="project" value="UniProtKB-ARBA"/>
</dbReference>
<gene>
    <name evidence="2" type="ORF">YH65_10225</name>
</gene>
<dbReference type="InterPro" id="IPR029044">
    <property type="entry name" value="Nucleotide-diphossugar_trans"/>
</dbReference>
<evidence type="ECO:0000259" key="1">
    <source>
        <dbReference type="Pfam" id="PF00535"/>
    </source>
</evidence>
<dbReference type="PANTHER" id="PTHR22916">
    <property type="entry name" value="GLYCOSYLTRANSFERASE"/>
    <property type="match status" value="1"/>
</dbReference>
<sequence length="648" mass="74341">MIVFFDERAYLDANPDVKKAIENRDFPNVETYLEQFGLERIKSGRSLFHYAYKAFDEGEYLEKFPEVQEAVLKGIFTSGFDHFCQFGYAEILNGNRYWNSATEKTEAAKKEPGRYVREGTEIVLWEKEIKSPEDIEDIDDHNIMRQGSEKGAIAAGKPYVAQDDTYAFIPFEISPLPSGATLIFAPHPDDETFSMGGSILKIKESGTVVNLVMMTDGAIGGDEKIRKEELRQAAEMLGIDDIHFFGAPDQGLVLNSVNIYRIIQLIQQYKPINVFFPSPLEYHPDHRTTAWLVWSALQAMAYRGNVFSYEIANQSPANTLIDITAYMDLKTEVMRQYTSQQGQLDYIGTITSMNKLRAFTLPGHIQYAEAFYHFEDIDSHLMSYYYAHFHKYHNRLYAQKLPLVSVLIRTKNRPELLEKALVSVQMQDYQNIEVNIVNDGGEKIDYIVERFDFERCFIKNNTESKGRAGAANELLKMVNGQYAIFLDDDDTFDHSHIDNLLKVILRNEGLLAVYSAVRIGDGLDVNRYYNHPYSAALLRRGNYIPFHAVLFSTKLIKMGCRFDESLEIYEDWDFWLQVSQHTDFYYLNKISATYHIFGTSGTGGAGANALSNVVLNQFKWKIYEKWSKVWTPQELEETFNALARLGSS</sequence>
<dbReference type="RefSeq" id="WP_046551781.1">
    <property type="nucleotide sequence ID" value="NZ_CP011308.1"/>
</dbReference>
<accession>A0A7U4M2K9</accession>
<reference evidence="3" key="2">
    <citation type="journal article" date="2017" name="Stand. Genomic Sci.">
        <title>Complete genome sequence of the sulfur-oxidizing chemolithoautotrophic Sulfurovum lithotrophicum 42BKTT.</title>
        <authorList>
            <person name="Jeon W."/>
            <person name="Priscilla L."/>
            <person name="Park G."/>
            <person name="Lee H."/>
            <person name="Lee N."/>
            <person name="Lee D."/>
            <person name="Kwon H."/>
            <person name="Ahn I."/>
            <person name="Lee C."/>
            <person name="Lee H."/>
            <person name="Ahn J."/>
        </authorList>
    </citation>
    <scope>NUCLEOTIDE SEQUENCE [LARGE SCALE GENOMIC DNA]</scope>
    <source>
        <strain evidence="3">ATCC BAA-797 / 42BKT</strain>
    </source>
</reference>
<dbReference type="Proteomes" id="UP000034444">
    <property type="component" value="Chromosome"/>
</dbReference>
<dbReference type="KEGG" id="slh:YH65_10225"/>
<dbReference type="EMBL" id="CP011308">
    <property type="protein sequence ID" value="AKF25719.1"/>
    <property type="molecule type" value="Genomic_DNA"/>
</dbReference>
<dbReference type="Pfam" id="PF02585">
    <property type="entry name" value="PIG-L"/>
    <property type="match status" value="1"/>
</dbReference>
<dbReference type="InterPro" id="IPR001173">
    <property type="entry name" value="Glyco_trans_2-like"/>
</dbReference>
<dbReference type="Pfam" id="PF00535">
    <property type="entry name" value="Glycos_transf_2"/>
    <property type="match status" value="1"/>
</dbReference>
<evidence type="ECO:0000313" key="3">
    <source>
        <dbReference type="Proteomes" id="UP000034444"/>
    </source>
</evidence>
<dbReference type="InterPro" id="IPR024078">
    <property type="entry name" value="LmbE-like_dom_sf"/>
</dbReference>
<dbReference type="PANTHER" id="PTHR22916:SF3">
    <property type="entry name" value="UDP-GLCNAC:BETAGAL BETA-1,3-N-ACETYLGLUCOSAMINYLTRANSFERASE-LIKE PROTEIN 1"/>
    <property type="match status" value="1"/>
</dbReference>
<dbReference type="SUPFAM" id="SSF53448">
    <property type="entry name" value="Nucleotide-diphospho-sugar transferases"/>
    <property type="match status" value="1"/>
</dbReference>
<dbReference type="SUPFAM" id="SSF102588">
    <property type="entry name" value="LmbE-like"/>
    <property type="match status" value="1"/>
</dbReference>
<dbReference type="Gene3D" id="3.40.50.10320">
    <property type="entry name" value="LmbE-like"/>
    <property type="match status" value="1"/>
</dbReference>
<feature type="domain" description="Glycosyltransferase 2-like" evidence="1">
    <location>
        <begin position="405"/>
        <end position="536"/>
    </location>
</feature>
<keyword evidence="3" id="KW-1185">Reference proteome</keyword>
<name>A0A7U4M2K9_9BACT</name>
<evidence type="ECO:0000313" key="2">
    <source>
        <dbReference type="EMBL" id="AKF25719.1"/>
    </source>
</evidence>
<proteinExistence type="predicted"/>
<reference evidence="2 3" key="1">
    <citation type="submission" date="2015-04" db="EMBL/GenBank/DDBJ databases">
        <title>Complete genome sequence of Sulfurovum lithotrophicum ATCC BAA-797T.</title>
        <authorList>
            <person name="Ahn J."/>
            <person name="Park G."/>
            <person name="Jeon W."/>
            <person name="Jang Y."/>
            <person name="Jang M."/>
            <person name="Lee H."/>
            <person name="Lee H."/>
        </authorList>
    </citation>
    <scope>NUCLEOTIDE SEQUENCE [LARGE SCALE GENOMIC DNA]</scope>
    <source>
        <strain evidence="3">ATCC BAA-797 / 42BKT</strain>
    </source>
</reference>
<organism evidence="2 3">
    <name type="scientific">Sulfurovum lithotrophicum</name>
    <dbReference type="NCBI Taxonomy" id="206403"/>
    <lineage>
        <taxon>Bacteria</taxon>
        <taxon>Pseudomonadati</taxon>
        <taxon>Campylobacterota</taxon>
        <taxon>Epsilonproteobacteria</taxon>
        <taxon>Campylobacterales</taxon>
        <taxon>Sulfurovaceae</taxon>
        <taxon>Sulfurovum</taxon>
    </lineage>
</organism>
<dbReference type="OrthoDB" id="9816564at2"/>